<feature type="domain" description="Transposase IS4-like" evidence="2">
    <location>
        <begin position="32"/>
        <end position="76"/>
    </location>
</feature>
<dbReference type="AlphaFoldDB" id="A0A160P5F6"/>
<dbReference type="KEGG" id="slau:SLA_6128"/>
<dbReference type="GO" id="GO:0004803">
    <property type="term" value="F:transposase activity"/>
    <property type="evidence" value="ECO:0007669"/>
    <property type="project" value="InterPro"/>
</dbReference>
<dbReference type="InterPro" id="IPR002559">
    <property type="entry name" value="Transposase_11"/>
</dbReference>
<evidence type="ECO:0000313" key="4">
    <source>
        <dbReference type="Proteomes" id="UP000217676"/>
    </source>
</evidence>
<gene>
    <name evidence="3" type="ORF">SLA_6128</name>
</gene>
<evidence type="ECO:0000313" key="3">
    <source>
        <dbReference type="EMBL" id="BAU86997.1"/>
    </source>
</evidence>
<dbReference type="GO" id="GO:0006313">
    <property type="term" value="P:DNA transposition"/>
    <property type="evidence" value="ECO:0007669"/>
    <property type="project" value="InterPro"/>
</dbReference>
<proteinExistence type="predicted"/>
<dbReference type="Pfam" id="PF01609">
    <property type="entry name" value="DDE_Tnp_1"/>
    <property type="match status" value="1"/>
</dbReference>
<organism evidence="3 4">
    <name type="scientific">Streptomyces laurentii</name>
    <dbReference type="NCBI Taxonomy" id="39478"/>
    <lineage>
        <taxon>Bacteria</taxon>
        <taxon>Bacillati</taxon>
        <taxon>Actinomycetota</taxon>
        <taxon>Actinomycetes</taxon>
        <taxon>Kitasatosporales</taxon>
        <taxon>Streptomycetaceae</taxon>
        <taxon>Streptomyces</taxon>
    </lineage>
</organism>
<keyword evidence="4" id="KW-1185">Reference proteome</keyword>
<name>A0A160P5F6_STRLU</name>
<accession>A0A160P5F6</accession>
<evidence type="ECO:0000259" key="2">
    <source>
        <dbReference type="Pfam" id="PF01609"/>
    </source>
</evidence>
<evidence type="ECO:0000256" key="1">
    <source>
        <dbReference type="SAM" id="MobiDB-lite"/>
    </source>
</evidence>
<protein>
    <submittedName>
        <fullName evidence="3">Transposase and inactivated derivatives-like protein</fullName>
    </submittedName>
</protein>
<dbReference type="EMBL" id="AP017424">
    <property type="protein sequence ID" value="BAU86997.1"/>
    <property type="molecule type" value="Genomic_DNA"/>
</dbReference>
<reference evidence="3 4" key="1">
    <citation type="journal article" date="2016" name="Genome Announc.">
        <title>Complete Genome Sequence of Thiostrepton-Producing Streptomyces laurentii ATCC 31255.</title>
        <authorList>
            <person name="Doi K."/>
            <person name="Fujino Y."/>
            <person name="Nagayoshi Y."/>
            <person name="Ohshima T."/>
            <person name="Ogata S."/>
        </authorList>
    </citation>
    <scope>NUCLEOTIDE SEQUENCE [LARGE SCALE GENOMIC DNA]</scope>
    <source>
        <strain evidence="3 4">ATCC 31255</strain>
    </source>
</reference>
<sequence>MPHPPRLVAGCGRLQPRQGAKRGLQTGPSPPVDRGRAGSKHHLITDGHGAPLAIILTGGNRNDIAQLVPLLDAVPPVRG</sequence>
<dbReference type="GO" id="GO:0003677">
    <property type="term" value="F:DNA binding"/>
    <property type="evidence" value="ECO:0007669"/>
    <property type="project" value="InterPro"/>
</dbReference>
<dbReference type="Proteomes" id="UP000217676">
    <property type="component" value="Chromosome"/>
</dbReference>
<feature type="region of interest" description="Disordered" evidence="1">
    <location>
        <begin position="1"/>
        <end position="44"/>
    </location>
</feature>